<proteinExistence type="inferred from homology"/>
<evidence type="ECO:0000256" key="9">
    <source>
        <dbReference type="ARBA" id="ARBA00022842"/>
    </source>
</evidence>
<evidence type="ECO:0000256" key="2">
    <source>
        <dbReference type="ARBA" id="ARBA00004760"/>
    </source>
</evidence>
<keyword evidence="12" id="KW-0443">Lipid metabolism</keyword>
<dbReference type="SUPFAM" id="SSF56219">
    <property type="entry name" value="DNase I-like"/>
    <property type="match status" value="1"/>
</dbReference>
<evidence type="ECO:0000256" key="11">
    <source>
        <dbReference type="ARBA" id="ARBA00022989"/>
    </source>
</evidence>
<evidence type="ECO:0000256" key="5">
    <source>
        <dbReference type="ARBA" id="ARBA00012369"/>
    </source>
</evidence>
<comment type="pathway">
    <text evidence="3">Sphingolipid metabolism.</text>
</comment>
<organism evidence="16">
    <name type="scientific">Homalodisca liturata</name>
    <dbReference type="NCBI Taxonomy" id="320908"/>
    <lineage>
        <taxon>Eukaryota</taxon>
        <taxon>Metazoa</taxon>
        <taxon>Ecdysozoa</taxon>
        <taxon>Arthropoda</taxon>
        <taxon>Hexapoda</taxon>
        <taxon>Insecta</taxon>
        <taxon>Pterygota</taxon>
        <taxon>Neoptera</taxon>
        <taxon>Paraneoptera</taxon>
        <taxon>Hemiptera</taxon>
        <taxon>Auchenorrhyncha</taxon>
        <taxon>Membracoidea</taxon>
        <taxon>Cicadellidae</taxon>
        <taxon>Cicadellinae</taxon>
        <taxon>Proconiini</taxon>
        <taxon>Homalodisca</taxon>
    </lineage>
</organism>
<dbReference type="GO" id="GO:0004767">
    <property type="term" value="F:sphingomyelin phosphodiesterase activity"/>
    <property type="evidence" value="ECO:0007669"/>
    <property type="project" value="UniProtKB-EC"/>
</dbReference>
<gene>
    <name evidence="16" type="ORF">g.27549</name>
</gene>
<evidence type="ECO:0000256" key="7">
    <source>
        <dbReference type="ARBA" id="ARBA00022723"/>
    </source>
</evidence>
<dbReference type="GO" id="GO:0046872">
    <property type="term" value="F:metal ion binding"/>
    <property type="evidence" value="ECO:0007669"/>
    <property type="project" value="UniProtKB-KW"/>
</dbReference>
<feature type="non-terminal residue" evidence="16">
    <location>
        <position position="1"/>
    </location>
</feature>
<keyword evidence="9" id="KW-0460">Magnesium</keyword>
<dbReference type="InterPro" id="IPR038772">
    <property type="entry name" value="Sph/SMPD2-like"/>
</dbReference>
<protein>
    <recommendedName>
        <fullName evidence="5">sphingomyelin phosphodiesterase</fullName>
        <ecNumber evidence="5">3.1.4.12</ecNumber>
    </recommendedName>
</protein>
<keyword evidence="8" id="KW-0378">Hydrolase</keyword>
<keyword evidence="11 14" id="KW-1133">Transmembrane helix</keyword>
<dbReference type="PANTHER" id="PTHR16320:SF24">
    <property type="entry name" value="PHOSPHODIESTERASE, PUTATIVE-RELATED"/>
    <property type="match status" value="1"/>
</dbReference>
<keyword evidence="10" id="KW-0746">Sphingolipid metabolism</keyword>
<evidence type="ECO:0000256" key="3">
    <source>
        <dbReference type="ARBA" id="ARBA00004991"/>
    </source>
</evidence>
<comment type="similarity">
    <text evidence="4">Belongs to the neutral sphingomyelinase family.</text>
</comment>
<dbReference type="EMBL" id="GECU01021257">
    <property type="protein sequence ID" value="JAS86449.1"/>
    <property type="molecule type" value="Transcribed_RNA"/>
</dbReference>
<dbReference type="EC" id="3.1.4.12" evidence="5"/>
<comment type="subcellular location">
    <subcellularLocation>
        <location evidence="1">Membrane</location>
        <topology evidence="1">Multi-pass membrane protein</topology>
    </subcellularLocation>
</comment>
<keyword evidence="7" id="KW-0479">Metal-binding</keyword>
<dbReference type="InterPro" id="IPR005135">
    <property type="entry name" value="Endo/exonuclease/phosphatase"/>
</dbReference>
<evidence type="ECO:0000259" key="15">
    <source>
        <dbReference type="Pfam" id="PF03372"/>
    </source>
</evidence>
<dbReference type="GO" id="GO:0006665">
    <property type="term" value="P:sphingolipid metabolic process"/>
    <property type="evidence" value="ECO:0007669"/>
    <property type="project" value="UniProtKB-KW"/>
</dbReference>
<sequence>VIFVNEQYQTSSQILISLPQFSSATSSMSSGTGLIIKVLTLNCWGIVGISKDRADRMAAIADVLSSGKFDIVCLQELWSQDDYNNIVLRVQKVLPFTHYFFSGVTGSGLSILSRYPFESFIFHQWSVNGYIHKIFHGDWFGGKGVGLCRVTVQGLNINIYTTHLHAQYNDDDEYLAHRVVQAFDTAQFVDLTSGAAHLSILAGDLNTQPGELCHRLVQHTAHLRDAYEKNSEGSDIGTYDCSRNSYANSREVSRNPNGVRIDHIFYRPGLGAQVELQNYTMPLAERVPGESFSYSDHEAIAATFKITPSIHHNMADHMFSKPEEMMTCLCEGTGVISEAVKQLYWSRVHYWSMISTIIFGLACLCLFSDIPDTYSRAFQLSLVILTAVIIFAFIMATVWNKIEQNALRSTMMAMQFMATRVNGSSPETNSSILSTEIQEEGTRQRLPFTLKN</sequence>
<evidence type="ECO:0000256" key="10">
    <source>
        <dbReference type="ARBA" id="ARBA00022919"/>
    </source>
</evidence>
<keyword evidence="6 14" id="KW-0812">Transmembrane</keyword>
<evidence type="ECO:0000313" key="16">
    <source>
        <dbReference type="EMBL" id="JAS86449.1"/>
    </source>
</evidence>
<feature type="transmembrane region" description="Helical" evidence="14">
    <location>
        <begin position="380"/>
        <end position="399"/>
    </location>
</feature>
<dbReference type="Gene3D" id="3.60.10.10">
    <property type="entry name" value="Endonuclease/exonuclease/phosphatase"/>
    <property type="match status" value="1"/>
</dbReference>
<keyword evidence="13 14" id="KW-0472">Membrane</keyword>
<dbReference type="Pfam" id="PF03372">
    <property type="entry name" value="Exo_endo_phos"/>
    <property type="match status" value="1"/>
</dbReference>
<evidence type="ECO:0000256" key="4">
    <source>
        <dbReference type="ARBA" id="ARBA00006335"/>
    </source>
</evidence>
<accession>A0A1B6IHQ4</accession>
<name>A0A1B6IHQ4_9HEMI</name>
<dbReference type="PANTHER" id="PTHR16320">
    <property type="entry name" value="SPHINGOMYELINASE FAMILY MEMBER"/>
    <property type="match status" value="1"/>
</dbReference>
<dbReference type="InterPro" id="IPR036691">
    <property type="entry name" value="Endo/exonu/phosph_ase_sf"/>
</dbReference>
<evidence type="ECO:0000256" key="12">
    <source>
        <dbReference type="ARBA" id="ARBA00023098"/>
    </source>
</evidence>
<dbReference type="AlphaFoldDB" id="A0A1B6IHQ4"/>
<evidence type="ECO:0000256" key="6">
    <source>
        <dbReference type="ARBA" id="ARBA00022692"/>
    </source>
</evidence>
<feature type="domain" description="Endonuclease/exonuclease/phosphatase" evidence="15">
    <location>
        <begin position="39"/>
        <end position="276"/>
    </location>
</feature>
<dbReference type="GO" id="GO:0016020">
    <property type="term" value="C:membrane"/>
    <property type="evidence" value="ECO:0007669"/>
    <property type="project" value="UniProtKB-SubCell"/>
</dbReference>
<comment type="pathway">
    <text evidence="2">Lipid metabolism; sphingolipid metabolism.</text>
</comment>
<evidence type="ECO:0000256" key="1">
    <source>
        <dbReference type="ARBA" id="ARBA00004141"/>
    </source>
</evidence>
<feature type="transmembrane region" description="Helical" evidence="14">
    <location>
        <begin position="348"/>
        <end position="368"/>
    </location>
</feature>
<reference evidence="16" key="1">
    <citation type="submission" date="2015-11" db="EMBL/GenBank/DDBJ databases">
        <title>De novo transcriptome assembly of four potential Pierce s Disease insect vectors from Arizona vineyards.</title>
        <authorList>
            <person name="Tassone E.E."/>
        </authorList>
    </citation>
    <scope>NUCLEOTIDE SEQUENCE</scope>
</reference>
<evidence type="ECO:0000256" key="8">
    <source>
        <dbReference type="ARBA" id="ARBA00022801"/>
    </source>
</evidence>
<evidence type="ECO:0000256" key="14">
    <source>
        <dbReference type="SAM" id="Phobius"/>
    </source>
</evidence>
<evidence type="ECO:0000256" key="13">
    <source>
        <dbReference type="ARBA" id="ARBA00023136"/>
    </source>
</evidence>